<accession>A0A2C5Y0A8</accession>
<comment type="similarity">
    <text evidence="1">Belongs to the isochorismatase family.</text>
</comment>
<dbReference type="InterPro" id="IPR000868">
    <property type="entry name" value="Isochorismatase-like_dom"/>
</dbReference>
<evidence type="ECO:0000313" key="3">
    <source>
        <dbReference type="EMBL" id="PHH61106.1"/>
    </source>
</evidence>
<protein>
    <recommendedName>
        <fullName evidence="2">Isochorismatase-like domain-containing protein</fullName>
    </recommendedName>
</protein>
<keyword evidence="4" id="KW-1185">Reference proteome</keyword>
<dbReference type="Pfam" id="PF00857">
    <property type="entry name" value="Isochorismatase"/>
    <property type="match status" value="1"/>
</dbReference>
<dbReference type="PANTHER" id="PTHR14119:SF3">
    <property type="entry name" value="ISOCHORISMATASE DOMAIN-CONTAINING PROTEIN 2"/>
    <property type="match status" value="1"/>
</dbReference>
<gene>
    <name evidence="3" type="ORF">CDD81_768</name>
</gene>
<evidence type="ECO:0000259" key="2">
    <source>
        <dbReference type="Pfam" id="PF00857"/>
    </source>
</evidence>
<name>A0A2C5Y0A8_9HYPO</name>
<dbReference type="STRING" id="1399860.A0A2C5Y0A8"/>
<dbReference type="InterPro" id="IPR036380">
    <property type="entry name" value="Isochorismatase-like_sf"/>
</dbReference>
<dbReference type="PANTHER" id="PTHR14119">
    <property type="entry name" value="HYDROLASE"/>
    <property type="match status" value="1"/>
</dbReference>
<proteinExistence type="inferred from homology"/>
<dbReference type="OrthoDB" id="269496at2759"/>
<dbReference type="EMBL" id="NJET01000116">
    <property type="protein sequence ID" value="PHH61106.1"/>
    <property type="molecule type" value="Genomic_DNA"/>
</dbReference>
<dbReference type="Gene3D" id="3.40.50.850">
    <property type="entry name" value="Isochorismatase-like"/>
    <property type="match status" value="1"/>
</dbReference>
<dbReference type="AlphaFoldDB" id="A0A2C5Y0A8"/>
<evidence type="ECO:0000256" key="1">
    <source>
        <dbReference type="ARBA" id="ARBA00006336"/>
    </source>
</evidence>
<comment type="caution">
    <text evidence="3">The sequence shown here is derived from an EMBL/GenBank/DDBJ whole genome shotgun (WGS) entry which is preliminary data.</text>
</comment>
<organism evidence="3 4">
    <name type="scientific">Ophiocordyceps australis</name>
    <dbReference type="NCBI Taxonomy" id="1399860"/>
    <lineage>
        <taxon>Eukaryota</taxon>
        <taxon>Fungi</taxon>
        <taxon>Dikarya</taxon>
        <taxon>Ascomycota</taxon>
        <taxon>Pezizomycotina</taxon>
        <taxon>Sordariomycetes</taxon>
        <taxon>Hypocreomycetidae</taxon>
        <taxon>Hypocreales</taxon>
        <taxon>Ophiocordycipitaceae</taxon>
        <taxon>Ophiocordyceps</taxon>
    </lineage>
</organism>
<sequence length="202" mass="21696">MRGTPRLMTVMATLRFRNPAIFVCDMQEKFRPAIHEFTAITTTTTKLLTFASTLSIPIHSTTQTTAKLGPPIPELSSFLDSPIDKSRFSMLPALAARLAPASQVALVGIESHVCVTQTALDLRDAGHTPYVIADAVSSCNATEVGIALARLRAEPGVVVTSSESWMFECVGDADCPAFKHLFAIVKKSLADTKQALAVLPPK</sequence>
<reference evidence="3 4" key="1">
    <citation type="submission" date="2017-06" db="EMBL/GenBank/DDBJ databases">
        <title>Ant-infecting Ophiocordyceps genomes reveal a high diversity of potential behavioral manipulation genes and a possible major role for enterotoxins.</title>
        <authorList>
            <person name="De Bekker C."/>
            <person name="Evans H.C."/>
            <person name="Brachmann A."/>
            <person name="Hughes D.P."/>
        </authorList>
    </citation>
    <scope>NUCLEOTIDE SEQUENCE [LARGE SCALE GENOMIC DNA]</scope>
    <source>
        <strain evidence="3 4">Map64</strain>
    </source>
</reference>
<dbReference type="InterPro" id="IPR050993">
    <property type="entry name" value="Isochorismatase_domain"/>
</dbReference>
<evidence type="ECO:0000313" key="4">
    <source>
        <dbReference type="Proteomes" id="UP000226192"/>
    </source>
</evidence>
<dbReference type="Proteomes" id="UP000226192">
    <property type="component" value="Unassembled WGS sequence"/>
</dbReference>
<dbReference type="SUPFAM" id="SSF52499">
    <property type="entry name" value="Isochorismatase-like hydrolases"/>
    <property type="match status" value="1"/>
</dbReference>
<feature type="domain" description="Isochorismatase-like" evidence="2">
    <location>
        <begin position="20"/>
        <end position="163"/>
    </location>
</feature>